<evidence type="ECO:0000313" key="1">
    <source>
        <dbReference type="EMBL" id="PJE59443.1"/>
    </source>
</evidence>
<dbReference type="InterPro" id="IPR036724">
    <property type="entry name" value="Cobalamin-bd_sf"/>
</dbReference>
<dbReference type="AlphaFoldDB" id="A0A2M8KHT7"/>
<evidence type="ECO:0000313" key="2">
    <source>
        <dbReference type="Proteomes" id="UP000231255"/>
    </source>
</evidence>
<proteinExistence type="predicted"/>
<sequence>MKFLFVSKPLKYAVLGPMYLSRILKDNGVDVRFHVIGQDIKEIIDWKPDFIGCSVMTGSQKEYLAY</sequence>
<evidence type="ECO:0008006" key="3">
    <source>
        <dbReference type="Google" id="ProtNLM"/>
    </source>
</evidence>
<dbReference type="GO" id="GO:0031419">
    <property type="term" value="F:cobalamin binding"/>
    <property type="evidence" value="ECO:0007669"/>
    <property type="project" value="InterPro"/>
</dbReference>
<dbReference type="GO" id="GO:0046872">
    <property type="term" value="F:metal ion binding"/>
    <property type="evidence" value="ECO:0007669"/>
    <property type="project" value="InterPro"/>
</dbReference>
<dbReference type="SUPFAM" id="SSF52242">
    <property type="entry name" value="Cobalamin (vitamin B12)-binding domain"/>
    <property type="match status" value="1"/>
</dbReference>
<reference evidence="2" key="1">
    <citation type="submission" date="2017-09" db="EMBL/GenBank/DDBJ databases">
        <title>Depth-based differentiation of microbial function through sediment-hosted aquifers and enrichment of novel symbionts in the deep terrestrial subsurface.</title>
        <authorList>
            <person name="Probst A.J."/>
            <person name="Ladd B."/>
            <person name="Jarett J.K."/>
            <person name="Geller-Mcgrath D.E."/>
            <person name="Sieber C.M.K."/>
            <person name="Emerson J.B."/>
            <person name="Anantharaman K."/>
            <person name="Thomas B.C."/>
            <person name="Malmstrom R."/>
            <person name="Stieglmeier M."/>
            <person name="Klingl A."/>
            <person name="Woyke T."/>
            <person name="Ryan C.M."/>
            <person name="Banfield J.F."/>
        </authorList>
    </citation>
    <scope>NUCLEOTIDE SEQUENCE [LARGE SCALE GENOMIC DNA]</scope>
</reference>
<comment type="caution">
    <text evidence="1">The sequence shown here is derived from an EMBL/GenBank/DDBJ whole genome shotgun (WGS) entry which is preliminary data.</text>
</comment>
<protein>
    <recommendedName>
        <fullName evidence="3">B12-binding domain-containing protein</fullName>
    </recommendedName>
</protein>
<dbReference type="EMBL" id="PFDZ01000020">
    <property type="protein sequence ID" value="PJE59443.1"/>
    <property type="molecule type" value="Genomic_DNA"/>
</dbReference>
<feature type="non-terminal residue" evidence="1">
    <location>
        <position position="66"/>
    </location>
</feature>
<name>A0A2M8KHT7_9BACT</name>
<organism evidence="1 2">
    <name type="scientific">Candidatus Portnoybacteria bacterium CG10_big_fil_rev_8_21_14_0_10_43_39</name>
    <dbReference type="NCBI Taxonomy" id="1974815"/>
    <lineage>
        <taxon>Bacteria</taxon>
        <taxon>Candidatus Portnoyibacteriota</taxon>
    </lineage>
</organism>
<gene>
    <name evidence="1" type="ORF">COU84_00860</name>
</gene>
<dbReference type="Proteomes" id="UP000231255">
    <property type="component" value="Unassembled WGS sequence"/>
</dbReference>
<accession>A0A2M8KHT7</accession>